<sequence length="111" mass="12096">MTYHPVCDLDDIWEGEAVEFEVAGHDILVVHHIGGEVAALQALCPHQDISLAEGSFENGVLTCRAHLWQFDSRSGDGLNPSDCRLARYPVRVRDGKVLVSVDGIAPFRVGA</sequence>
<comment type="cofactor">
    <cofactor evidence="5">
        <name>[2Fe-2S] cluster</name>
        <dbReference type="ChEBI" id="CHEBI:190135"/>
    </cofactor>
</comment>
<evidence type="ECO:0000256" key="5">
    <source>
        <dbReference type="ARBA" id="ARBA00034078"/>
    </source>
</evidence>
<dbReference type="GO" id="GO:0046872">
    <property type="term" value="F:metal ion binding"/>
    <property type="evidence" value="ECO:0007669"/>
    <property type="project" value="UniProtKB-KW"/>
</dbReference>
<dbReference type="Proteomes" id="UP000246077">
    <property type="component" value="Unassembled WGS sequence"/>
</dbReference>
<dbReference type="AlphaFoldDB" id="A0A317DU16"/>
<evidence type="ECO:0000256" key="2">
    <source>
        <dbReference type="ARBA" id="ARBA00022723"/>
    </source>
</evidence>
<dbReference type="OrthoDB" id="9800167at2"/>
<keyword evidence="2" id="KW-0479">Metal-binding</keyword>
<keyword evidence="9" id="KW-1185">Reference proteome</keyword>
<protein>
    <submittedName>
        <fullName evidence="8">2Fe-2S ferredoxin</fullName>
    </submittedName>
</protein>
<dbReference type="InterPro" id="IPR036922">
    <property type="entry name" value="Rieske_2Fe-2S_sf"/>
</dbReference>
<dbReference type="GO" id="GO:0051537">
    <property type="term" value="F:2 iron, 2 sulfur cluster binding"/>
    <property type="evidence" value="ECO:0007669"/>
    <property type="project" value="UniProtKB-KW"/>
</dbReference>
<organism evidence="8 9">
    <name type="scientific">Zavarzinia compransoris</name>
    <dbReference type="NCBI Taxonomy" id="1264899"/>
    <lineage>
        <taxon>Bacteria</taxon>
        <taxon>Pseudomonadati</taxon>
        <taxon>Pseudomonadota</taxon>
        <taxon>Alphaproteobacteria</taxon>
        <taxon>Rhodospirillales</taxon>
        <taxon>Zavarziniaceae</taxon>
        <taxon>Zavarzinia</taxon>
    </lineage>
</organism>
<evidence type="ECO:0000259" key="7">
    <source>
        <dbReference type="PROSITE" id="PS51296"/>
    </source>
</evidence>
<accession>A0A317DU16</accession>
<dbReference type="PANTHER" id="PTHR21496">
    <property type="entry name" value="FERREDOXIN-RELATED"/>
    <property type="match status" value="1"/>
</dbReference>
<evidence type="ECO:0000256" key="6">
    <source>
        <dbReference type="ARBA" id="ARBA00038001"/>
    </source>
</evidence>
<dbReference type="Gene3D" id="2.102.10.10">
    <property type="entry name" value="Rieske [2Fe-2S] iron-sulphur domain"/>
    <property type="match status" value="1"/>
</dbReference>
<keyword evidence="3" id="KW-0408">Iron</keyword>
<comment type="caution">
    <text evidence="8">The sequence shown here is derived from an EMBL/GenBank/DDBJ whole genome shotgun (WGS) entry which is preliminary data.</text>
</comment>
<evidence type="ECO:0000256" key="3">
    <source>
        <dbReference type="ARBA" id="ARBA00023004"/>
    </source>
</evidence>
<name>A0A317DU16_9PROT</name>
<evidence type="ECO:0000256" key="4">
    <source>
        <dbReference type="ARBA" id="ARBA00023014"/>
    </source>
</evidence>
<dbReference type="PANTHER" id="PTHR21496:SF0">
    <property type="entry name" value="RIESKE DOMAIN-CONTAINING PROTEIN"/>
    <property type="match status" value="1"/>
</dbReference>
<evidence type="ECO:0000256" key="1">
    <source>
        <dbReference type="ARBA" id="ARBA00022714"/>
    </source>
</evidence>
<proteinExistence type="inferred from homology"/>
<evidence type="ECO:0000313" key="9">
    <source>
        <dbReference type="Proteomes" id="UP000246077"/>
    </source>
</evidence>
<keyword evidence="4" id="KW-0411">Iron-sulfur</keyword>
<dbReference type="PROSITE" id="PS51296">
    <property type="entry name" value="RIESKE"/>
    <property type="match status" value="1"/>
</dbReference>
<dbReference type="InterPro" id="IPR017941">
    <property type="entry name" value="Rieske_2Fe-2S"/>
</dbReference>
<evidence type="ECO:0000313" key="8">
    <source>
        <dbReference type="EMBL" id="PWR17872.1"/>
    </source>
</evidence>
<comment type="similarity">
    <text evidence="6">Belongs to the bacterial ring-hydroxylating dioxygenase ferredoxin component family.</text>
</comment>
<keyword evidence="1" id="KW-0001">2Fe-2S</keyword>
<gene>
    <name evidence="8" type="ORF">DKG75_22190</name>
</gene>
<dbReference type="CDD" id="cd03474">
    <property type="entry name" value="Rieske_T4moC"/>
    <property type="match status" value="1"/>
</dbReference>
<dbReference type="Pfam" id="PF00355">
    <property type="entry name" value="Rieske"/>
    <property type="match status" value="1"/>
</dbReference>
<dbReference type="SUPFAM" id="SSF50022">
    <property type="entry name" value="ISP domain"/>
    <property type="match status" value="1"/>
</dbReference>
<reference evidence="9" key="1">
    <citation type="submission" date="2018-05" db="EMBL/GenBank/DDBJ databases">
        <title>Zavarzinia sp. HR-AS.</title>
        <authorList>
            <person name="Lee Y."/>
            <person name="Jeon C.O."/>
        </authorList>
    </citation>
    <scope>NUCLEOTIDE SEQUENCE [LARGE SCALE GENOMIC DNA]</scope>
    <source>
        <strain evidence="9">DSM 1231</strain>
    </source>
</reference>
<feature type="domain" description="Rieske" evidence="7">
    <location>
        <begin position="4"/>
        <end position="99"/>
    </location>
</feature>
<dbReference type="EMBL" id="QGLF01000008">
    <property type="protein sequence ID" value="PWR17872.1"/>
    <property type="molecule type" value="Genomic_DNA"/>
</dbReference>